<feature type="transmembrane region" description="Helical" evidence="1">
    <location>
        <begin position="12"/>
        <end position="34"/>
    </location>
</feature>
<dbReference type="Proteomes" id="UP001055868">
    <property type="component" value="Chromosome"/>
</dbReference>
<dbReference type="RefSeq" id="WP_239203739.1">
    <property type="nucleotide sequence ID" value="NZ_CP097218.1"/>
</dbReference>
<feature type="transmembrane region" description="Helical" evidence="1">
    <location>
        <begin position="46"/>
        <end position="64"/>
    </location>
</feature>
<evidence type="ECO:0000256" key="1">
    <source>
        <dbReference type="SAM" id="Phobius"/>
    </source>
</evidence>
<keyword evidence="1" id="KW-0812">Transmembrane</keyword>
<accession>A0ABY4N8Y0</accession>
<sequence>MSHPTPEHKPAGGFSPAALVTAVLAVGGIIAFGLGAYDVLTHQTPAGYVFLFGGSFSLAAAQVLHHLRVGGRSL</sequence>
<dbReference type="EMBL" id="CP097218">
    <property type="protein sequence ID" value="UQN30556.1"/>
    <property type="molecule type" value="Genomic_DNA"/>
</dbReference>
<organism evidence="2 3">
    <name type="scientific">Brachybacterium kimchii</name>
    <dbReference type="NCBI Taxonomy" id="2942909"/>
    <lineage>
        <taxon>Bacteria</taxon>
        <taxon>Bacillati</taxon>
        <taxon>Actinomycetota</taxon>
        <taxon>Actinomycetes</taxon>
        <taxon>Micrococcales</taxon>
        <taxon>Dermabacteraceae</taxon>
        <taxon>Brachybacterium</taxon>
    </lineage>
</organism>
<name>A0ABY4N8Y0_9MICO</name>
<gene>
    <name evidence="2" type="ORF">M4486_04385</name>
</gene>
<keyword evidence="3" id="KW-1185">Reference proteome</keyword>
<proteinExistence type="predicted"/>
<evidence type="ECO:0000313" key="3">
    <source>
        <dbReference type="Proteomes" id="UP001055868"/>
    </source>
</evidence>
<keyword evidence="1" id="KW-0472">Membrane</keyword>
<evidence type="ECO:0000313" key="2">
    <source>
        <dbReference type="EMBL" id="UQN30556.1"/>
    </source>
</evidence>
<reference evidence="2" key="1">
    <citation type="submission" date="2022-05" db="EMBL/GenBank/DDBJ databases">
        <title>Genomic analysis of Brachybacterium sp. CBA3104.</title>
        <authorList>
            <person name="Roh S.W."/>
            <person name="Kim Y.B."/>
            <person name="Kim Y."/>
        </authorList>
    </citation>
    <scope>NUCLEOTIDE SEQUENCE</scope>
    <source>
        <strain evidence="2">CBA3104</strain>
    </source>
</reference>
<keyword evidence="1" id="KW-1133">Transmembrane helix</keyword>
<protein>
    <submittedName>
        <fullName evidence="2">Uncharacterized protein</fullName>
    </submittedName>
</protein>